<accession>A0A0G0WU21</accession>
<protein>
    <recommendedName>
        <fullName evidence="4">Prepilin-type N-terminal cleavage/methylation domain-containing protein</fullName>
    </recommendedName>
</protein>
<keyword evidence="1" id="KW-0472">Membrane</keyword>
<keyword evidence="1" id="KW-0812">Transmembrane</keyword>
<organism evidence="2 3">
    <name type="scientific">Candidatus Curtissbacteria bacterium GW2011_GWA1_41_11</name>
    <dbReference type="NCBI Taxonomy" id="1618409"/>
    <lineage>
        <taxon>Bacteria</taxon>
        <taxon>Candidatus Curtissiibacteriota</taxon>
    </lineage>
</organism>
<gene>
    <name evidence="2" type="ORF">UU34_C0002G0062</name>
</gene>
<reference evidence="2 3" key="1">
    <citation type="journal article" date="2015" name="Nature">
        <title>rRNA introns, odd ribosomes, and small enigmatic genomes across a large radiation of phyla.</title>
        <authorList>
            <person name="Brown C.T."/>
            <person name="Hug L.A."/>
            <person name="Thomas B.C."/>
            <person name="Sharon I."/>
            <person name="Castelle C.J."/>
            <person name="Singh A."/>
            <person name="Wilkins M.J."/>
            <person name="Williams K.H."/>
            <person name="Banfield J.F."/>
        </authorList>
    </citation>
    <scope>NUCLEOTIDE SEQUENCE [LARGE SCALE GENOMIC DNA]</scope>
</reference>
<dbReference type="EMBL" id="LCAG01000002">
    <property type="protein sequence ID" value="KKR87945.1"/>
    <property type="molecule type" value="Genomic_DNA"/>
</dbReference>
<dbReference type="InterPro" id="IPR012902">
    <property type="entry name" value="N_methyl_site"/>
</dbReference>
<feature type="transmembrane region" description="Helical" evidence="1">
    <location>
        <begin position="20"/>
        <end position="43"/>
    </location>
</feature>
<dbReference type="AlphaFoldDB" id="A0A0G0WU21"/>
<evidence type="ECO:0000313" key="2">
    <source>
        <dbReference type="EMBL" id="KKR87945.1"/>
    </source>
</evidence>
<keyword evidence="1" id="KW-1133">Transmembrane helix</keyword>
<proteinExistence type="predicted"/>
<sequence length="152" mass="16522">MPGASRTINKKQLTRNNVHGGFTLVEILLSLFFIIAIVTILFSTSGSLLTRRRSDQQSIAAKVATKDIEYLRGLAFASLPATSPPGPSGCLQLGGSTDPDLTKLRDGKCARTITNYEGNAIIKQTTVTVYWDNDNGVEQQLKMDTLIYESGL</sequence>
<evidence type="ECO:0000313" key="3">
    <source>
        <dbReference type="Proteomes" id="UP000034854"/>
    </source>
</evidence>
<evidence type="ECO:0000256" key="1">
    <source>
        <dbReference type="SAM" id="Phobius"/>
    </source>
</evidence>
<dbReference type="PROSITE" id="PS00409">
    <property type="entry name" value="PROKAR_NTER_METHYL"/>
    <property type="match status" value="1"/>
</dbReference>
<dbReference type="Proteomes" id="UP000034854">
    <property type="component" value="Unassembled WGS sequence"/>
</dbReference>
<evidence type="ECO:0008006" key="4">
    <source>
        <dbReference type="Google" id="ProtNLM"/>
    </source>
</evidence>
<comment type="caution">
    <text evidence="2">The sequence shown here is derived from an EMBL/GenBank/DDBJ whole genome shotgun (WGS) entry which is preliminary data.</text>
</comment>
<name>A0A0G0WU21_9BACT</name>